<dbReference type="InterPro" id="IPR027417">
    <property type="entry name" value="P-loop_NTPase"/>
</dbReference>
<evidence type="ECO:0000256" key="7">
    <source>
        <dbReference type="ARBA" id="ARBA00023242"/>
    </source>
</evidence>
<evidence type="ECO:0000256" key="6">
    <source>
        <dbReference type="ARBA" id="ARBA00023125"/>
    </source>
</evidence>
<feature type="compositionally biased region" description="Acidic residues" evidence="8">
    <location>
        <begin position="31"/>
        <end position="47"/>
    </location>
</feature>
<feature type="domain" description="SNF2 N-terminal" evidence="9">
    <location>
        <begin position="91"/>
        <end position="149"/>
    </location>
</feature>
<dbReference type="GO" id="GO:0016887">
    <property type="term" value="F:ATP hydrolysis activity"/>
    <property type="evidence" value="ECO:0007669"/>
    <property type="project" value="InterPro"/>
</dbReference>
<dbReference type="PANTHER" id="PTHR45797">
    <property type="entry name" value="RAD54-LIKE"/>
    <property type="match status" value="1"/>
</dbReference>
<dbReference type="Gene3D" id="3.40.50.300">
    <property type="entry name" value="P-loop containing nucleotide triphosphate hydrolases"/>
    <property type="match status" value="1"/>
</dbReference>
<gene>
    <name evidence="10" type="ORF">O3P69_012750</name>
</gene>
<keyword evidence="5" id="KW-0067">ATP-binding</keyword>
<sequence length="352" mass="40750">MIYPPVETELKEISSDEEETKEASRKTIKIEDEEEEEEYEEEEEEEKEDKKESDSDVVILSHSEEEEEEEDELVEYGLHHNIVESLEQFKTSNGFGCILAHSMGLGKTLQIVSFTDVFLRHTSARSVLIIVPINTLQNWLAEYNSWLPEEGMAPPTTADGTPIWCRKFKVFLLNDAQKNLTQRSRVIQEWEKNGGVLLMGYELYRQLSLKKPKKPKKKKRDSDNREVVDIEEEDKNKELLEGTRTEFSNMFERPIQNGQCVDSTPQDMKLMRYRSHVLHSLLEGFVQRRGHSVLANTLPDKEEHVLLCRLTNIQRTLYSSFMSELAASKAMANPLKAFAICCKIWNHPDVPL</sequence>
<dbReference type="EMBL" id="JARAKH010001573">
    <property type="protein sequence ID" value="KAK8372779.1"/>
    <property type="molecule type" value="Genomic_DNA"/>
</dbReference>
<dbReference type="GO" id="GO:0004386">
    <property type="term" value="F:helicase activity"/>
    <property type="evidence" value="ECO:0007669"/>
    <property type="project" value="UniProtKB-KW"/>
</dbReference>
<keyword evidence="4" id="KW-0347">Helicase</keyword>
<keyword evidence="6" id="KW-0238">DNA-binding</keyword>
<keyword evidence="7" id="KW-0539">Nucleus</keyword>
<keyword evidence="4" id="KW-0378">Hydrolase</keyword>
<comment type="caution">
    <text evidence="10">The sequence shown here is derived from an EMBL/GenBank/DDBJ whole genome shotgun (WGS) entry which is preliminary data.</text>
</comment>
<proteinExistence type="inferred from homology"/>
<evidence type="ECO:0000256" key="4">
    <source>
        <dbReference type="ARBA" id="ARBA00022806"/>
    </source>
</evidence>
<evidence type="ECO:0000313" key="10">
    <source>
        <dbReference type="EMBL" id="KAK8372779.1"/>
    </source>
</evidence>
<evidence type="ECO:0000259" key="9">
    <source>
        <dbReference type="Pfam" id="PF00176"/>
    </source>
</evidence>
<evidence type="ECO:0000256" key="1">
    <source>
        <dbReference type="ARBA" id="ARBA00004123"/>
    </source>
</evidence>
<protein>
    <recommendedName>
        <fullName evidence="9">SNF2 N-terminal domain-containing protein</fullName>
    </recommendedName>
</protein>
<keyword evidence="3" id="KW-0547">Nucleotide-binding</keyword>
<evidence type="ECO:0000313" key="11">
    <source>
        <dbReference type="Proteomes" id="UP001487740"/>
    </source>
</evidence>
<dbReference type="GO" id="GO:0005524">
    <property type="term" value="F:ATP binding"/>
    <property type="evidence" value="ECO:0007669"/>
    <property type="project" value="UniProtKB-KW"/>
</dbReference>
<dbReference type="InterPro" id="IPR044574">
    <property type="entry name" value="ARIP4-like"/>
</dbReference>
<dbReference type="Gene3D" id="1.20.120.850">
    <property type="entry name" value="SWI2/SNF2 ATPases, N-terminal domain"/>
    <property type="match status" value="1"/>
</dbReference>
<evidence type="ECO:0000256" key="8">
    <source>
        <dbReference type="SAM" id="MobiDB-lite"/>
    </source>
</evidence>
<organism evidence="10 11">
    <name type="scientific">Scylla paramamosain</name>
    <name type="common">Mud crab</name>
    <dbReference type="NCBI Taxonomy" id="85552"/>
    <lineage>
        <taxon>Eukaryota</taxon>
        <taxon>Metazoa</taxon>
        <taxon>Ecdysozoa</taxon>
        <taxon>Arthropoda</taxon>
        <taxon>Crustacea</taxon>
        <taxon>Multicrustacea</taxon>
        <taxon>Malacostraca</taxon>
        <taxon>Eumalacostraca</taxon>
        <taxon>Eucarida</taxon>
        <taxon>Decapoda</taxon>
        <taxon>Pleocyemata</taxon>
        <taxon>Brachyura</taxon>
        <taxon>Eubrachyura</taxon>
        <taxon>Portunoidea</taxon>
        <taxon>Portunidae</taxon>
        <taxon>Portuninae</taxon>
        <taxon>Scylla</taxon>
    </lineage>
</organism>
<feature type="domain" description="SNF2 N-terminal" evidence="9">
    <location>
        <begin position="243"/>
        <end position="348"/>
    </location>
</feature>
<dbReference type="Proteomes" id="UP001487740">
    <property type="component" value="Unassembled WGS sequence"/>
</dbReference>
<accession>A0AAW0SCR0</accession>
<evidence type="ECO:0000256" key="5">
    <source>
        <dbReference type="ARBA" id="ARBA00022840"/>
    </source>
</evidence>
<comment type="similarity">
    <text evidence="2">Belongs to the SNF2/RAD54 helicase family.</text>
</comment>
<dbReference type="InterPro" id="IPR038718">
    <property type="entry name" value="SNF2-like_sf"/>
</dbReference>
<dbReference type="PANTHER" id="PTHR45797:SF1">
    <property type="entry name" value="HELICASE ARIP4"/>
    <property type="match status" value="1"/>
</dbReference>
<dbReference type="InterPro" id="IPR000330">
    <property type="entry name" value="SNF2_N"/>
</dbReference>
<dbReference type="GO" id="GO:0005634">
    <property type="term" value="C:nucleus"/>
    <property type="evidence" value="ECO:0007669"/>
    <property type="project" value="UniProtKB-SubCell"/>
</dbReference>
<evidence type="ECO:0000256" key="2">
    <source>
        <dbReference type="ARBA" id="ARBA00007025"/>
    </source>
</evidence>
<dbReference type="GO" id="GO:0003677">
    <property type="term" value="F:DNA binding"/>
    <property type="evidence" value="ECO:0007669"/>
    <property type="project" value="UniProtKB-KW"/>
</dbReference>
<dbReference type="AlphaFoldDB" id="A0AAW0SCR0"/>
<feature type="region of interest" description="Disordered" evidence="8">
    <location>
        <begin position="1"/>
        <end position="70"/>
    </location>
</feature>
<dbReference type="Pfam" id="PF00176">
    <property type="entry name" value="SNF2-rel_dom"/>
    <property type="match status" value="2"/>
</dbReference>
<name>A0AAW0SCR0_SCYPA</name>
<evidence type="ECO:0000256" key="3">
    <source>
        <dbReference type="ARBA" id="ARBA00022741"/>
    </source>
</evidence>
<comment type="subcellular location">
    <subcellularLocation>
        <location evidence="1">Nucleus</location>
    </subcellularLocation>
</comment>
<feature type="compositionally biased region" description="Basic and acidic residues" evidence="8">
    <location>
        <begin position="21"/>
        <end position="30"/>
    </location>
</feature>
<reference evidence="10 11" key="1">
    <citation type="submission" date="2023-03" db="EMBL/GenBank/DDBJ databases">
        <title>High-quality genome of Scylla paramamosain provides insights in environmental adaptation.</title>
        <authorList>
            <person name="Zhang L."/>
        </authorList>
    </citation>
    <scope>NUCLEOTIDE SEQUENCE [LARGE SCALE GENOMIC DNA]</scope>
    <source>
        <strain evidence="10">LZ_2023a</strain>
        <tissue evidence="10">Muscle</tissue>
    </source>
</reference>
<dbReference type="SUPFAM" id="SSF52540">
    <property type="entry name" value="P-loop containing nucleoside triphosphate hydrolases"/>
    <property type="match status" value="1"/>
</dbReference>
<dbReference type="Gene3D" id="3.40.50.10810">
    <property type="entry name" value="Tandem AAA-ATPase domain"/>
    <property type="match status" value="1"/>
</dbReference>
<keyword evidence="11" id="KW-1185">Reference proteome</keyword>